<dbReference type="OrthoDB" id="158281at2"/>
<dbReference type="RefSeq" id="WP_113696358.1">
    <property type="nucleotide sequence ID" value="NZ_CP015163.1"/>
</dbReference>
<gene>
    <name evidence="2" type="ORF">A4R43_36660</name>
</gene>
<evidence type="ECO:0000256" key="1">
    <source>
        <dbReference type="SAM" id="MobiDB-lite"/>
    </source>
</evidence>
<feature type="compositionally biased region" description="Basic and acidic residues" evidence="1">
    <location>
        <begin position="282"/>
        <end position="292"/>
    </location>
</feature>
<dbReference type="AlphaFoldDB" id="A0A344LGX9"/>
<evidence type="ECO:0008006" key="4">
    <source>
        <dbReference type="Google" id="ProtNLM"/>
    </source>
</evidence>
<evidence type="ECO:0000313" key="2">
    <source>
        <dbReference type="EMBL" id="AXB47303.1"/>
    </source>
</evidence>
<sequence>MSDLDDALNAMKKARPGYDKAKAYSEGPVSETFVSPKLRRLLRAKGNSFITLLGDVVIDGVADKLEITAITGQDDAQTQAVAAVDEANNMALTRPETNRRALQFGDAYLSAWPALDEDGNEVAGQVKVSVWDPRTCRVLYDPENPGVPKLAIFRWEVGKRVRVDLAYADRIEHYISKSDGGRASSANDFVPYTEDGREAEEPNPYGEVPVFHFHGTGLPGEYGTPEHRPFYGTQDKLIKLTVGHMAGVDFNSAPQRVALRELGSNSSEAAELDEDDFAISPDGERTTTKSGEDDLSTLTSGPGTLWDLSGVKDVKEFSTGDPAAFLDPATHYLREGALASKTPLHLFDRTGQIPSGESLKTANEPLDKKTNKRLLSLDGTWRQFYRFVLKLLGHEDATVSISWAPVESTDDTTKLAQAAQRRDVGVPPAQYLRELGYRGEDVDEWLKTGEGDLAARVELLARLGDAVSSMATAVAAGVLDESVVAATVAKVIGDIDGGSDDGGE</sequence>
<feature type="region of interest" description="Disordered" evidence="1">
    <location>
        <begin position="264"/>
        <end position="301"/>
    </location>
</feature>
<dbReference type="Proteomes" id="UP000250434">
    <property type="component" value="Chromosome"/>
</dbReference>
<organism evidence="2 3">
    <name type="scientific">Amycolatopsis albispora</name>
    <dbReference type="NCBI Taxonomy" id="1804986"/>
    <lineage>
        <taxon>Bacteria</taxon>
        <taxon>Bacillati</taxon>
        <taxon>Actinomycetota</taxon>
        <taxon>Actinomycetes</taxon>
        <taxon>Pseudonocardiales</taxon>
        <taxon>Pseudonocardiaceae</taxon>
        <taxon>Amycolatopsis</taxon>
    </lineage>
</organism>
<protein>
    <recommendedName>
        <fullName evidence="4">Portal protein</fullName>
    </recommendedName>
</protein>
<proteinExistence type="predicted"/>
<accession>A0A344LGX9</accession>
<evidence type="ECO:0000313" key="3">
    <source>
        <dbReference type="Proteomes" id="UP000250434"/>
    </source>
</evidence>
<keyword evidence="3" id="KW-1185">Reference proteome</keyword>
<reference evidence="2 3" key="1">
    <citation type="submission" date="2016-04" db="EMBL/GenBank/DDBJ databases">
        <title>Complete genome sequence and analysis of deep-sea sediment isolate, Amycolatopsis sp. WP1.</title>
        <authorList>
            <person name="Wang H."/>
            <person name="Chen S."/>
            <person name="Wu Q."/>
        </authorList>
    </citation>
    <scope>NUCLEOTIDE SEQUENCE [LARGE SCALE GENOMIC DNA]</scope>
    <source>
        <strain evidence="2 3">WP1</strain>
    </source>
</reference>
<dbReference type="EMBL" id="CP015163">
    <property type="protein sequence ID" value="AXB47303.1"/>
    <property type="molecule type" value="Genomic_DNA"/>
</dbReference>
<name>A0A344LGX9_9PSEU</name>
<dbReference type="KEGG" id="aab:A4R43_36660"/>